<comment type="similarity">
    <text evidence="1">Belongs to the PLPL family.</text>
</comment>
<feature type="short sequence motif" description="DGA/G" evidence="5">
    <location>
        <begin position="366"/>
        <end position="368"/>
    </location>
</feature>
<dbReference type="InterPro" id="IPR002641">
    <property type="entry name" value="PNPLA_dom"/>
</dbReference>
<dbReference type="GO" id="GO:0016042">
    <property type="term" value="P:lipid catabolic process"/>
    <property type="evidence" value="ECO:0007669"/>
    <property type="project" value="UniProtKB-UniRule"/>
</dbReference>
<keyword evidence="6" id="KW-0812">Transmembrane</keyword>
<dbReference type="SUPFAM" id="SSF52151">
    <property type="entry name" value="FabD/lysophospholipase-like"/>
    <property type="match status" value="1"/>
</dbReference>
<dbReference type="PANTHER" id="PTHR14226">
    <property type="entry name" value="NEUROPATHY TARGET ESTERASE/SWISS CHEESE D.MELANOGASTER"/>
    <property type="match status" value="1"/>
</dbReference>
<evidence type="ECO:0000259" key="7">
    <source>
        <dbReference type="PROSITE" id="PS51635"/>
    </source>
</evidence>
<dbReference type="OrthoDB" id="15478at2759"/>
<keyword evidence="9" id="KW-1185">Reference proteome</keyword>
<dbReference type="Gene3D" id="3.40.1090.10">
    <property type="entry name" value="Cytosolic phospholipase A2 catalytic domain"/>
    <property type="match status" value="2"/>
</dbReference>
<dbReference type="InParanoid" id="A0A0D2X4K6"/>
<sequence length="630" mass="70657">MLVKASRLLRWPLVFAVFSILMVELTLYTALRWLVYAIEAVFTTPNYRRRLLGIREMRTYEQWFTASQQADRAQGRDSWSANDSDAAYDSVLIESSVKQLQEQSRNGDIKRLMHTLATKCHKNLAGINSEILYSHQFVGRTKNIIHEYARTLEAALDVVAAAPEDVLSHDRKVKFFRSLEKSYGKSALCLSGGGGQGYYHVGVVRALLDRGLLPAVIAGTSAGALIGSIVCTKTDEELRTALTPDLHAQMTACAEPLPKRLFRFLKTGNMFEKEPWLVKTRALIGDWTFEEAYLRTGRVFNVTITSANVHSPPLLLNYITAPNVLVYSAVVASAAIPGLLEACELLVKNDDGSVEPYHVVGEKWTDGGLKTDLPMQSLSHLFNVNYFIVSQVNPHIIPFLYERKGSAGQPVWRAKGVRGGFITALLEAMLKYDMKKWLIVMKELELFPMFLGHDWSLIFLQNFAGSVTISPSPRFSDYLLILHDPTRQRMAEYIHRGQTFTYLKVGMIEVAYRTEKKIDTILQSLGALDMFDTILASPIVRELRLQQEKTNMTIESPPTAPKSPRTVPLFQATINTPPSNQLTPFESRTDSETTSAAVLPMELGGALLDSGDVDLRQESELIKLRRQTIH</sequence>
<feature type="active site" description="Proton acceptor" evidence="5">
    <location>
        <position position="366"/>
    </location>
</feature>
<dbReference type="InterPro" id="IPR016035">
    <property type="entry name" value="Acyl_Trfase/lysoPLipase"/>
</dbReference>
<proteinExistence type="inferred from homology"/>
<dbReference type="PANTHER" id="PTHR14226:SF66">
    <property type="entry name" value="TRIACYLGLYCEROL LIPASE PTL2"/>
    <property type="match status" value="1"/>
</dbReference>
<dbReference type="PhylomeDB" id="A0A0D2X4K6"/>
<evidence type="ECO:0000256" key="5">
    <source>
        <dbReference type="PROSITE-ProRule" id="PRU01161"/>
    </source>
</evidence>
<gene>
    <name evidence="8" type="ORF">CAOG_006579</name>
</gene>
<feature type="transmembrane region" description="Helical" evidence="6">
    <location>
        <begin position="12"/>
        <end position="35"/>
    </location>
</feature>
<accession>A0A0D2X4K6</accession>
<feature type="short sequence motif" description="GXSXG" evidence="5">
    <location>
        <begin position="219"/>
        <end position="223"/>
    </location>
</feature>
<dbReference type="STRING" id="595528.A0A0D2X4K6"/>
<dbReference type="RefSeq" id="XP_004345328.1">
    <property type="nucleotide sequence ID" value="XM_004345278.2"/>
</dbReference>
<keyword evidence="4 5" id="KW-0443">Lipid metabolism</keyword>
<evidence type="ECO:0000256" key="6">
    <source>
        <dbReference type="SAM" id="Phobius"/>
    </source>
</evidence>
<keyword evidence="3 5" id="KW-0442">Lipid degradation</keyword>
<dbReference type="AlphaFoldDB" id="A0A0D2X4K6"/>
<evidence type="ECO:0000256" key="4">
    <source>
        <dbReference type="ARBA" id="ARBA00023098"/>
    </source>
</evidence>
<protein>
    <submittedName>
        <fullName evidence="8">Patatin-like phospholipase domain-containing protein</fullName>
    </submittedName>
</protein>
<feature type="short sequence motif" description="GXGXXG" evidence="5">
    <location>
        <begin position="192"/>
        <end position="197"/>
    </location>
</feature>
<keyword evidence="6" id="KW-0472">Membrane</keyword>
<keyword evidence="6" id="KW-1133">Transmembrane helix</keyword>
<dbReference type="InterPro" id="IPR021771">
    <property type="entry name" value="Triacylglycerol_lipase_N"/>
</dbReference>
<evidence type="ECO:0000256" key="2">
    <source>
        <dbReference type="ARBA" id="ARBA00022801"/>
    </source>
</evidence>
<dbReference type="OMA" id="CSWFTRG"/>
<dbReference type="eggNOG" id="KOG2214">
    <property type="taxonomic scope" value="Eukaryota"/>
</dbReference>
<name>A0A0D2X4K6_CAPO3</name>
<dbReference type="PROSITE" id="PS51635">
    <property type="entry name" value="PNPLA"/>
    <property type="match status" value="1"/>
</dbReference>
<dbReference type="Pfam" id="PF01734">
    <property type="entry name" value="Patatin"/>
    <property type="match status" value="1"/>
</dbReference>
<dbReference type="GO" id="GO:0004806">
    <property type="term" value="F:triacylglycerol lipase activity"/>
    <property type="evidence" value="ECO:0007669"/>
    <property type="project" value="InterPro"/>
</dbReference>
<dbReference type="InterPro" id="IPR050301">
    <property type="entry name" value="NTE"/>
</dbReference>
<dbReference type="EMBL" id="KE346370">
    <property type="protein sequence ID" value="KJE96224.1"/>
    <property type="molecule type" value="Genomic_DNA"/>
</dbReference>
<dbReference type="Pfam" id="PF11815">
    <property type="entry name" value="DUF3336"/>
    <property type="match status" value="1"/>
</dbReference>
<organism evidence="8 9">
    <name type="scientific">Capsaspora owczarzaki (strain ATCC 30864)</name>
    <dbReference type="NCBI Taxonomy" id="595528"/>
    <lineage>
        <taxon>Eukaryota</taxon>
        <taxon>Filasterea</taxon>
        <taxon>Capsaspora</taxon>
    </lineage>
</organism>
<evidence type="ECO:0000256" key="3">
    <source>
        <dbReference type="ARBA" id="ARBA00022963"/>
    </source>
</evidence>
<dbReference type="Proteomes" id="UP000008743">
    <property type="component" value="Unassembled WGS sequence"/>
</dbReference>
<dbReference type="CDD" id="cd07232">
    <property type="entry name" value="Pat_PLPL"/>
    <property type="match status" value="1"/>
</dbReference>
<evidence type="ECO:0000256" key="1">
    <source>
        <dbReference type="ARBA" id="ARBA00006104"/>
    </source>
</evidence>
<evidence type="ECO:0000313" key="8">
    <source>
        <dbReference type="EMBL" id="KJE96224.1"/>
    </source>
</evidence>
<feature type="domain" description="PNPLA" evidence="7">
    <location>
        <begin position="188"/>
        <end position="379"/>
    </location>
</feature>
<reference evidence="9" key="1">
    <citation type="submission" date="2011-02" db="EMBL/GenBank/DDBJ databases">
        <title>The Genome Sequence of Capsaspora owczarzaki ATCC 30864.</title>
        <authorList>
            <person name="Russ C."/>
            <person name="Cuomo C."/>
            <person name="Burger G."/>
            <person name="Gray M.W."/>
            <person name="Holland P.W.H."/>
            <person name="King N."/>
            <person name="Lang F.B.F."/>
            <person name="Roger A.J."/>
            <person name="Ruiz-Trillo I."/>
            <person name="Young S.K."/>
            <person name="Zeng Q."/>
            <person name="Gargeya S."/>
            <person name="Alvarado L."/>
            <person name="Berlin A."/>
            <person name="Chapman S.B."/>
            <person name="Chen Z."/>
            <person name="Freedman E."/>
            <person name="Gellesch M."/>
            <person name="Goldberg J."/>
            <person name="Griggs A."/>
            <person name="Gujja S."/>
            <person name="Heilman E."/>
            <person name="Heiman D."/>
            <person name="Howarth C."/>
            <person name="Mehta T."/>
            <person name="Neiman D."/>
            <person name="Pearson M."/>
            <person name="Roberts A."/>
            <person name="Saif S."/>
            <person name="Shea T."/>
            <person name="Shenoy N."/>
            <person name="Sisk P."/>
            <person name="Stolte C."/>
            <person name="Sykes S."/>
            <person name="White J."/>
            <person name="Yandava C."/>
            <person name="Haas B."/>
            <person name="Nusbaum C."/>
            <person name="Birren B."/>
        </authorList>
    </citation>
    <scope>NUCLEOTIDE SEQUENCE</scope>
    <source>
        <strain evidence="9">ATCC 30864</strain>
    </source>
</reference>
<feature type="active site" description="Nucleophile" evidence="5">
    <location>
        <position position="221"/>
    </location>
</feature>
<keyword evidence="2 5" id="KW-0378">Hydrolase</keyword>
<evidence type="ECO:0000313" key="9">
    <source>
        <dbReference type="Proteomes" id="UP000008743"/>
    </source>
</evidence>